<dbReference type="Proteomes" id="UP000828048">
    <property type="component" value="Chromosome 6"/>
</dbReference>
<keyword evidence="2" id="KW-1185">Reference proteome</keyword>
<comment type="caution">
    <text evidence="1">The sequence shown here is derived from an EMBL/GenBank/DDBJ whole genome shotgun (WGS) entry which is preliminary data.</text>
</comment>
<evidence type="ECO:0000313" key="2">
    <source>
        <dbReference type="Proteomes" id="UP000828048"/>
    </source>
</evidence>
<accession>A0ACB7XBZ2</accession>
<sequence>MAPKRRQSATAAAGTEASINITTEAQTSPSAHSKRPRSQPQNVMDKERVDNLVEGFGKNFLVFLVMEAISKDHDFIHKVRQKADVDPAQRLVCVRTTDLSVTGEALKSFFEEYGEIEAFGTMSSFRTFSARILFKLRKDAWKAVYHPFSKDICLKKKIGNCFPYRVLFSRILPNRIFITENATEIPSFPSKIDVRGDEGEEPLMELVQSFGEDSLMDLVKEAIYKVPKFIKTVEKQADLDPVQRQIYISEGIGIDHEFQTHTDGAKEVLRSKGLEFYGKIQYCLITGEDAYVQFKHRKSVLKIMELPDEIARNGIKCARFTTLFRNPPKVH</sequence>
<gene>
    <name evidence="1" type="ORF">Vadar_021470</name>
</gene>
<name>A0ACB7XBZ2_9ERIC</name>
<evidence type="ECO:0000313" key="1">
    <source>
        <dbReference type="EMBL" id="KAH7838050.1"/>
    </source>
</evidence>
<protein>
    <submittedName>
        <fullName evidence="1">Uncharacterized protein</fullName>
    </submittedName>
</protein>
<organism evidence="1 2">
    <name type="scientific">Vaccinium darrowii</name>
    <dbReference type="NCBI Taxonomy" id="229202"/>
    <lineage>
        <taxon>Eukaryota</taxon>
        <taxon>Viridiplantae</taxon>
        <taxon>Streptophyta</taxon>
        <taxon>Embryophyta</taxon>
        <taxon>Tracheophyta</taxon>
        <taxon>Spermatophyta</taxon>
        <taxon>Magnoliopsida</taxon>
        <taxon>eudicotyledons</taxon>
        <taxon>Gunneridae</taxon>
        <taxon>Pentapetalae</taxon>
        <taxon>asterids</taxon>
        <taxon>Ericales</taxon>
        <taxon>Ericaceae</taxon>
        <taxon>Vaccinioideae</taxon>
        <taxon>Vaccinieae</taxon>
        <taxon>Vaccinium</taxon>
    </lineage>
</organism>
<dbReference type="EMBL" id="CM037156">
    <property type="protein sequence ID" value="KAH7838050.1"/>
    <property type="molecule type" value="Genomic_DNA"/>
</dbReference>
<proteinExistence type="predicted"/>
<reference evidence="1 2" key="1">
    <citation type="journal article" date="2021" name="Hortic Res">
        <title>High-quality reference genome and annotation aids understanding of berry development for evergreen blueberry (Vaccinium darrowii).</title>
        <authorList>
            <person name="Yu J."/>
            <person name="Hulse-Kemp A.M."/>
            <person name="Babiker E."/>
            <person name="Staton M."/>
        </authorList>
    </citation>
    <scope>NUCLEOTIDE SEQUENCE [LARGE SCALE GENOMIC DNA]</scope>
    <source>
        <strain evidence="2">cv. NJ 8807/NJ 8810</strain>
        <tissue evidence="1">Young leaf</tissue>
    </source>
</reference>